<feature type="transmembrane region" description="Helical" evidence="2">
    <location>
        <begin position="143"/>
        <end position="165"/>
    </location>
</feature>
<accession>A0A9P0YU73</accession>
<evidence type="ECO:0000313" key="3">
    <source>
        <dbReference type="EMBL" id="CAH9075991.1"/>
    </source>
</evidence>
<keyword evidence="2" id="KW-0812">Transmembrane</keyword>
<evidence type="ECO:0000313" key="4">
    <source>
        <dbReference type="Proteomes" id="UP001152484"/>
    </source>
</evidence>
<sequence length="181" mass="21040">MSTEDMIRALTINVTKMQQDMSQYPQETVLKELNLENQLKQVPNIVKHIGEEEEEGELTEEAQPEEEKPQNSTPPPAIPEIIPPFPEPLKEIQRVEKDKDLYEIFCNCLSGRISTNNLKKVFGVGYACTHDLTRCCRRTHRGYVIFACVVRFRLAFGYISTYNVYSLYFPTYIKPYFNTTF</sequence>
<keyword evidence="2" id="KW-0472">Membrane</keyword>
<dbReference type="EMBL" id="CAMAPE010000010">
    <property type="protein sequence ID" value="CAH9075991.1"/>
    <property type="molecule type" value="Genomic_DNA"/>
</dbReference>
<gene>
    <name evidence="3" type="ORF">CEURO_LOCUS5663</name>
</gene>
<feature type="compositionally biased region" description="Acidic residues" evidence="1">
    <location>
        <begin position="51"/>
        <end position="64"/>
    </location>
</feature>
<evidence type="ECO:0000256" key="2">
    <source>
        <dbReference type="SAM" id="Phobius"/>
    </source>
</evidence>
<feature type="compositionally biased region" description="Pro residues" evidence="1">
    <location>
        <begin position="72"/>
        <end position="83"/>
    </location>
</feature>
<organism evidence="3 4">
    <name type="scientific">Cuscuta europaea</name>
    <name type="common">European dodder</name>
    <dbReference type="NCBI Taxonomy" id="41803"/>
    <lineage>
        <taxon>Eukaryota</taxon>
        <taxon>Viridiplantae</taxon>
        <taxon>Streptophyta</taxon>
        <taxon>Embryophyta</taxon>
        <taxon>Tracheophyta</taxon>
        <taxon>Spermatophyta</taxon>
        <taxon>Magnoliopsida</taxon>
        <taxon>eudicotyledons</taxon>
        <taxon>Gunneridae</taxon>
        <taxon>Pentapetalae</taxon>
        <taxon>asterids</taxon>
        <taxon>lamiids</taxon>
        <taxon>Solanales</taxon>
        <taxon>Convolvulaceae</taxon>
        <taxon>Cuscuteae</taxon>
        <taxon>Cuscuta</taxon>
        <taxon>Cuscuta subgen. Cuscuta</taxon>
    </lineage>
</organism>
<dbReference type="Proteomes" id="UP001152484">
    <property type="component" value="Unassembled WGS sequence"/>
</dbReference>
<name>A0A9P0YU73_CUSEU</name>
<reference evidence="3" key="1">
    <citation type="submission" date="2022-07" db="EMBL/GenBank/DDBJ databases">
        <authorList>
            <person name="Macas J."/>
            <person name="Novak P."/>
            <person name="Neumann P."/>
        </authorList>
    </citation>
    <scope>NUCLEOTIDE SEQUENCE</scope>
</reference>
<keyword evidence="4" id="KW-1185">Reference proteome</keyword>
<protein>
    <submittedName>
        <fullName evidence="3">Uncharacterized protein</fullName>
    </submittedName>
</protein>
<keyword evidence="2" id="KW-1133">Transmembrane helix</keyword>
<feature type="region of interest" description="Disordered" evidence="1">
    <location>
        <begin position="50"/>
        <end position="83"/>
    </location>
</feature>
<proteinExistence type="predicted"/>
<evidence type="ECO:0000256" key="1">
    <source>
        <dbReference type="SAM" id="MobiDB-lite"/>
    </source>
</evidence>
<comment type="caution">
    <text evidence="3">The sequence shown here is derived from an EMBL/GenBank/DDBJ whole genome shotgun (WGS) entry which is preliminary data.</text>
</comment>
<dbReference type="AlphaFoldDB" id="A0A9P0YU73"/>